<feature type="compositionally biased region" description="Low complexity" evidence="3">
    <location>
        <begin position="425"/>
        <end position="437"/>
    </location>
</feature>
<keyword evidence="2" id="KW-0802">TPR repeat</keyword>
<proteinExistence type="predicted"/>
<evidence type="ECO:0000256" key="2">
    <source>
        <dbReference type="ARBA" id="ARBA00022803"/>
    </source>
</evidence>
<feature type="compositionally biased region" description="Gly residues" evidence="3">
    <location>
        <begin position="450"/>
        <end position="467"/>
    </location>
</feature>
<accession>A0AAD3DY48</accession>
<feature type="compositionally biased region" description="Acidic residues" evidence="3">
    <location>
        <begin position="341"/>
        <end position="352"/>
    </location>
</feature>
<dbReference type="AlphaFoldDB" id="A0AAD3DY48"/>
<dbReference type="InterPro" id="IPR011990">
    <property type="entry name" value="TPR-like_helical_dom_sf"/>
</dbReference>
<comment type="caution">
    <text evidence="4">The sequence shown here is derived from an EMBL/GenBank/DDBJ whole genome shotgun (WGS) entry which is preliminary data.</text>
</comment>
<keyword evidence="1" id="KW-0677">Repeat</keyword>
<dbReference type="InterPro" id="IPR019734">
    <property type="entry name" value="TPR_rpt"/>
</dbReference>
<reference evidence="4 5" key="1">
    <citation type="journal article" date="2021" name="Sci. Rep.">
        <title>Genome sequencing of the multicellular alga Astrephomene provides insights into convergent evolution of germ-soma differentiation.</title>
        <authorList>
            <person name="Yamashita S."/>
            <person name="Yamamoto K."/>
            <person name="Matsuzaki R."/>
            <person name="Suzuki S."/>
            <person name="Yamaguchi H."/>
            <person name="Hirooka S."/>
            <person name="Minakuchi Y."/>
            <person name="Miyagishima S."/>
            <person name="Kawachi M."/>
            <person name="Toyoda A."/>
            <person name="Nozaki H."/>
        </authorList>
    </citation>
    <scope>NUCLEOTIDE SEQUENCE [LARGE SCALE GENOMIC DNA]</scope>
    <source>
        <strain evidence="4 5">NIES-4017</strain>
    </source>
</reference>
<dbReference type="SMART" id="SM00028">
    <property type="entry name" value="TPR"/>
    <property type="match status" value="4"/>
</dbReference>
<evidence type="ECO:0008006" key="6">
    <source>
        <dbReference type="Google" id="ProtNLM"/>
    </source>
</evidence>
<dbReference type="PANTHER" id="PTHR44858:SF1">
    <property type="entry name" value="UDP-N-ACETYLGLUCOSAMINE--PEPTIDE N-ACETYLGLUCOSAMINYLTRANSFERASE SPINDLY-RELATED"/>
    <property type="match status" value="1"/>
</dbReference>
<dbReference type="InterPro" id="IPR050498">
    <property type="entry name" value="Ycf3"/>
</dbReference>
<organism evidence="4 5">
    <name type="scientific">Astrephomene gubernaculifera</name>
    <dbReference type="NCBI Taxonomy" id="47775"/>
    <lineage>
        <taxon>Eukaryota</taxon>
        <taxon>Viridiplantae</taxon>
        <taxon>Chlorophyta</taxon>
        <taxon>core chlorophytes</taxon>
        <taxon>Chlorophyceae</taxon>
        <taxon>CS clade</taxon>
        <taxon>Chlamydomonadales</taxon>
        <taxon>Astrephomenaceae</taxon>
        <taxon>Astrephomene</taxon>
    </lineage>
</organism>
<evidence type="ECO:0000313" key="4">
    <source>
        <dbReference type="EMBL" id="GFR50023.1"/>
    </source>
</evidence>
<feature type="compositionally biased region" description="Basic and acidic residues" evidence="3">
    <location>
        <begin position="405"/>
        <end position="419"/>
    </location>
</feature>
<sequence length="527" mass="56274">MPWEFTEHHVRPNVFYWSPTAYKERNEVKTRREQAQAAYNEAKVASSESRHADAEQLLLHSVTAWPDNPRFLLALANCIFLDRGRPEEALQWYDEAIRLRDCPAYRAARCRARSALGQLEGALEDASGAAEGEPQNADYQFSRALLLERLGRFQAALEGFGAALRLLRAEGRPIFECLFNRGYCYKMLGQTDAAITELEAAMAQNTTSMTVRTVLGVLYVSRRRYARALDVFSVVAAQQSASASAANNAALAAYLAVTSDFDDSSPATRAASAAALKQRAARMATVSAARREGGATADSVEGSPSRLRRRYAAGSGRVQAAVATAEILRNARGRAATSLLDSDDDGDDDEKEEVAAVGQAPHRLPPISLSRNPSLRPATAPSAPSPSASHHPSTSNPGRDTAPGKQDHRTRQGGRHPEEGDQGDDGSSTDSSSSSSSSDDEGGGEEARGITGGGTAGGGGGGGGGGEPLPTVYLPADPRQWAADVVRENESQTVWEADKRSALEGALRGFDAALSNQEARMAEERKQ</sequence>
<feature type="region of interest" description="Disordered" evidence="3">
    <location>
        <begin position="338"/>
        <end position="476"/>
    </location>
</feature>
<evidence type="ECO:0000256" key="3">
    <source>
        <dbReference type="SAM" id="MobiDB-lite"/>
    </source>
</evidence>
<feature type="compositionally biased region" description="Low complexity" evidence="3">
    <location>
        <begin position="377"/>
        <end position="395"/>
    </location>
</feature>
<dbReference type="SUPFAM" id="SSF81901">
    <property type="entry name" value="HCP-like"/>
    <property type="match status" value="1"/>
</dbReference>
<gene>
    <name evidence="4" type="ORF">Agub_g12173</name>
</gene>
<feature type="non-terminal residue" evidence="4">
    <location>
        <position position="1"/>
    </location>
</feature>
<evidence type="ECO:0000256" key="1">
    <source>
        <dbReference type="ARBA" id="ARBA00022737"/>
    </source>
</evidence>
<dbReference type="Proteomes" id="UP001054857">
    <property type="component" value="Unassembled WGS sequence"/>
</dbReference>
<dbReference type="PANTHER" id="PTHR44858">
    <property type="entry name" value="TETRATRICOPEPTIDE REPEAT PROTEIN 6"/>
    <property type="match status" value="1"/>
</dbReference>
<protein>
    <recommendedName>
        <fullName evidence="6">TPR-like protein</fullName>
    </recommendedName>
</protein>
<name>A0AAD3DY48_9CHLO</name>
<dbReference type="Gene3D" id="1.25.40.10">
    <property type="entry name" value="Tetratricopeptide repeat domain"/>
    <property type="match status" value="3"/>
</dbReference>
<evidence type="ECO:0000313" key="5">
    <source>
        <dbReference type="Proteomes" id="UP001054857"/>
    </source>
</evidence>
<dbReference type="EMBL" id="BMAR01000034">
    <property type="protein sequence ID" value="GFR50023.1"/>
    <property type="molecule type" value="Genomic_DNA"/>
</dbReference>
<dbReference type="Pfam" id="PF13181">
    <property type="entry name" value="TPR_8"/>
    <property type="match status" value="1"/>
</dbReference>
<keyword evidence="5" id="KW-1185">Reference proteome</keyword>